<dbReference type="Pfam" id="PF07833">
    <property type="entry name" value="Cu_amine_oxidN1"/>
    <property type="match status" value="1"/>
</dbReference>
<dbReference type="PANTHER" id="PTHR30289">
    <property type="entry name" value="UNCHARACTERIZED PROTEIN YBCL-RELATED"/>
    <property type="match status" value="1"/>
</dbReference>
<dbReference type="InterPro" id="IPR008914">
    <property type="entry name" value="PEBP"/>
</dbReference>
<accession>V9IR36</accession>
<evidence type="ECO:0000256" key="1">
    <source>
        <dbReference type="SAM" id="SignalP"/>
    </source>
</evidence>
<feature type="domain" description="Copper amine oxidase-like N-terminal" evidence="2">
    <location>
        <begin position="58"/>
        <end position="164"/>
    </location>
</feature>
<dbReference type="InterPro" id="IPR012854">
    <property type="entry name" value="Cu_amine_oxidase-like_N"/>
</dbReference>
<dbReference type="SUPFAM" id="SSF55383">
    <property type="entry name" value="Copper amine oxidase, domain N"/>
    <property type="match status" value="1"/>
</dbReference>
<dbReference type="SUPFAM" id="SSF49777">
    <property type="entry name" value="PEBP-like"/>
    <property type="match status" value="1"/>
</dbReference>
<dbReference type="InterPro" id="IPR036610">
    <property type="entry name" value="PEBP-like_sf"/>
</dbReference>
<reference evidence="3" key="1">
    <citation type="submission" date="2011-07" db="EMBL/GenBank/DDBJ databases">
        <title>Some potential microbial weathering related gene sequences of Bacillus mucilaginosus.</title>
        <authorList>
            <person name="Lian B."/>
            <person name="Xiao B."/>
        </authorList>
    </citation>
    <scope>NUCLEOTIDE SEQUENCE</scope>
    <source>
        <strain evidence="3">K02</strain>
    </source>
</reference>
<feature type="signal peptide" evidence="1">
    <location>
        <begin position="1"/>
        <end position="31"/>
    </location>
</feature>
<protein>
    <recommendedName>
        <fullName evidence="2">Copper amine oxidase-like N-terminal domain-containing protein</fullName>
    </recommendedName>
</protein>
<dbReference type="Gene3D" id="3.30.457.10">
    <property type="entry name" value="Copper amine oxidase-like, N-terminal domain"/>
    <property type="match status" value="1"/>
</dbReference>
<organism evidence="3">
    <name type="scientific">Paenibacillus mucilaginosus K02</name>
    <dbReference type="NCBI Taxonomy" id="997761"/>
    <lineage>
        <taxon>Bacteria</taxon>
        <taxon>Bacillati</taxon>
        <taxon>Bacillota</taxon>
        <taxon>Bacilli</taxon>
        <taxon>Bacillales</taxon>
        <taxon>Paenibacillaceae</taxon>
        <taxon>Paenibacillus</taxon>
    </lineage>
</organism>
<dbReference type="CDD" id="cd00865">
    <property type="entry name" value="PEBP_bact_arch"/>
    <property type="match status" value="1"/>
</dbReference>
<keyword evidence="1" id="KW-0732">Signal</keyword>
<dbReference type="PANTHER" id="PTHR30289:SF1">
    <property type="entry name" value="PEBP (PHOSPHATIDYLETHANOLAMINE-BINDING PROTEIN) FAMILY PROTEIN"/>
    <property type="match status" value="1"/>
</dbReference>
<evidence type="ECO:0000313" key="3">
    <source>
        <dbReference type="EMBL" id="AFK65195.1"/>
    </source>
</evidence>
<dbReference type="InterPro" id="IPR036582">
    <property type="entry name" value="Mao_N_sf"/>
</dbReference>
<proteinExistence type="predicted"/>
<dbReference type="EMBL" id="JN225001">
    <property type="protein sequence ID" value="AFK65195.1"/>
    <property type="molecule type" value="Genomic_DNA"/>
</dbReference>
<evidence type="ECO:0000259" key="2">
    <source>
        <dbReference type="Pfam" id="PF07833"/>
    </source>
</evidence>
<dbReference type="AlphaFoldDB" id="V9IR36"/>
<dbReference type="Pfam" id="PF01161">
    <property type="entry name" value="PBP"/>
    <property type="match status" value="1"/>
</dbReference>
<dbReference type="InterPro" id="IPR005247">
    <property type="entry name" value="YbhB_YbcL/LppC-like"/>
</dbReference>
<dbReference type="Gene3D" id="3.90.280.10">
    <property type="entry name" value="PEBP-like"/>
    <property type="match status" value="1"/>
</dbReference>
<name>V9IR36_9BACL</name>
<sequence length="326" mass="34685">MGMNRTSGIHRWAVSAAVFSLIMASTGGVSAEAPAKERDVMKNVGSYLQWNSPVTVKLDGQELPVKAEMEGTKILIPFRAAFEALGAKVTWDGAAGSASAVMGSGGSAHSVQVRAGEEEAVVDGSSYTYDHEAVNREGSLYVPLRMLTAASGTRFEWDLVSRTLLLESAAPTASGFKAGSPAYEAQGDIPARYAHGASADGKDVNPPLQWEGAPQGTKSYAVVMYDLHPIADNWIHWSVLNLPASAQGISEGVTGALPEGAETNAYFGMGPPPHSGDHPYRVVVYALDTEKVELKNAPVFFEDLEPVLEEHALAKSEWTGYFRGAE</sequence>
<dbReference type="NCBIfam" id="TIGR00481">
    <property type="entry name" value="YbhB/YbcL family Raf kinase inhibitor-like protein"/>
    <property type="match status" value="1"/>
</dbReference>
<feature type="chain" id="PRO_5004777636" description="Copper amine oxidase-like N-terminal domain-containing protein" evidence="1">
    <location>
        <begin position="32"/>
        <end position="326"/>
    </location>
</feature>